<evidence type="ECO:0000256" key="2">
    <source>
        <dbReference type="PIRSR" id="PIRSR001220-2"/>
    </source>
</evidence>
<feature type="active site" description="O-isoaspartyl threonine intermediate" evidence="1">
    <location>
        <position position="13"/>
    </location>
</feature>
<dbReference type="InterPro" id="IPR037152">
    <property type="entry name" value="L-asparaginase_N_sf"/>
</dbReference>
<evidence type="ECO:0000256" key="1">
    <source>
        <dbReference type="PIRSR" id="PIRSR001220-1"/>
    </source>
</evidence>
<dbReference type="Gene3D" id="3.40.50.1170">
    <property type="entry name" value="L-asparaginase, N-terminal domain"/>
    <property type="match status" value="1"/>
</dbReference>
<dbReference type="InterPro" id="IPR036152">
    <property type="entry name" value="Asp/glu_Ase-like_sf"/>
</dbReference>
<dbReference type="PRINTS" id="PR00139">
    <property type="entry name" value="ASNGLNASE"/>
</dbReference>
<protein>
    <submittedName>
        <fullName evidence="4">Asparaginase</fullName>
    </submittedName>
</protein>
<dbReference type="Pfam" id="PF00710">
    <property type="entry name" value="Asparaginase"/>
    <property type="match status" value="1"/>
</dbReference>
<dbReference type="EMBL" id="JXXN02001631">
    <property type="protein sequence ID" value="THD24376.1"/>
    <property type="molecule type" value="Genomic_DNA"/>
</dbReference>
<name>A0A2H1CEY7_FASHE</name>
<gene>
    <name evidence="4" type="ORF">D915_004774</name>
</gene>
<feature type="binding site" evidence="2">
    <location>
        <position position="59"/>
    </location>
    <ligand>
        <name>substrate</name>
    </ligand>
</feature>
<organism evidence="4 5">
    <name type="scientific">Fasciola hepatica</name>
    <name type="common">Liver fluke</name>
    <dbReference type="NCBI Taxonomy" id="6192"/>
    <lineage>
        <taxon>Eukaryota</taxon>
        <taxon>Metazoa</taxon>
        <taxon>Spiralia</taxon>
        <taxon>Lophotrochozoa</taxon>
        <taxon>Platyhelminthes</taxon>
        <taxon>Trematoda</taxon>
        <taxon>Digenea</taxon>
        <taxon>Plagiorchiida</taxon>
        <taxon>Echinostomata</taxon>
        <taxon>Echinostomatoidea</taxon>
        <taxon>Fasciolidae</taxon>
        <taxon>Fasciola</taxon>
    </lineage>
</organism>
<evidence type="ECO:0000259" key="3">
    <source>
        <dbReference type="Pfam" id="PF00710"/>
    </source>
</evidence>
<feature type="domain" description="L-asparaginase N-terminal" evidence="3">
    <location>
        <begin position="4"/>
        <end position="161"/>
    </location>
</feature>
<dbReference type="InterPro" id="IPR027474">
    <property type="entry name" value="L-asparaginase_N"/>
</dbReference>
<accession>A0A2H1CEY7</accession>
<dbReference type="PROSITE" id="PS51732">
    <property type="entry name" value="ASN_GLN_ASE_3"/>
    <property type="match status" value="1"/>
</dbReference>
<sequence>MSMRVLIIQTGGTIDKCYPKSICGYAFEFGESYASRFVQKNSREQNLLVRCITPFLKDSLDMVDADRAILVKVIEKAAEQKICVTHGTDTIIETAKYLIKNLTCVDDKCIIITGSFRPGVFKETDADFNVAFVMGALAHANTTGVFIAIQGGLFHPNQVARDPSTGNFVPTREGSHASCKQ</sequence>
<keyword evidence="5" id="KW-1185">Reference proteome</keyword>
<reference evidence="4" key="1">
    <citation type="submission" date="2019-03" db="EMBL/GenBank/DDBJ databases">
        <title>Improved annotation for the trematode Fasciola hepatica.</title>
        <authorList>
            <person name="Choi Y.-J."/>
            <person name="Martin J."/>
            <person name="Mitreva M."/>
        </authorList>
    </citation>
    <scope>NUCLEOTIDE SEQUENCE [LARGE SCALE GENOMIC DNA]</scope>
</reference>
<dbReference type="PIRSF" id="PIRSF001220">
    <property type="entry name" value="L-ASNase_gatD"/>
    <property type="match status" value="1"/>
</dbReference>
<proteinExistence type="predicted"/>
<evidence type="ECO:0000313" key="5">
    <source>
        <dbReference type="Proteomes" id="UP000230066"/>
    </source>
</evidence>
<dbReference type="SUPFAM" id="SSF53774">
    <property type="entry name" value="Glutaminase/Asparaginase"/>
    <property type="match status" value="1"/>
</dbReference>
<dbReference type="PIRSF" id="PIRSF500176">
    <property type="entry name" value="L_ASNase"/>
    <property type="match status" value="1"/>
</dbReference>
<dbReference type="Proteomes" id="UP000230066">
    <property type="component" value="Unassembled WGS sequence"/>
</dbReference>
<evidence type="ECO:0000313" key="4">
    <source>
        <dbReference type="EMBL" id="THD24376.1"/>
    </source>
</evidence>
<dbReference type="GO" id="GO:0004067">
    <property type="term" value="F:asparaginase activity"/>
    <property type="evidence" value="ECO:0007669"/>
    <property type="project" value="UniProtKB-UniRule"/>
</dbReference>
<feature type="binding site" evidence="2">
    <location>
        <begin position="88"/>
        <end position="89"/>
    </location>
    <ligand>
        <name>substrate</name>
    </ligand>
</feature>
<comment type="caution">
    <text evidence="4">The sequence shown here is derived from an EMBL/GenBank/DDBJ whole genome shotgun (WGS) entry which is preliminary data.</text>
</comment>
<dbReference type="AlphaFoldDB" id="A0A2H1CEY7"/>
<dbReference type="InterPro" id="IPR006034">
    <property type="entry name" value="Asparaginase/glutaminase-like"/>
</dbReference>